<dbReference type="Proteomes" id="UP000319004">
    <property type="component" value="Chromosome"/>
</dbReference>
<keyword evidence="1" id="KW-0812">Transmembrane</keyword>
<evidence type="ECO:0000313" key="3">
    <source>
        <dbReference type="Proteomes" id="UP000319004"/>
    </source>
</evidence>
<keyword evidence="3" id="KW-1185">Reference proteome</keyword>
<proteinExistence type="predicted"/>
<protein>
    <recommendedName>
        <fullName evidence="4">DUF202 domain-containing protein</fullName>
    </recommendedName>
</protein>
<reference evidence="2 3" key="1">
    <citation type="submission" date="2019-03" db="EMBL/GenBank/DDBJ databases">
        <title>Deep-cultivation of Planctomycetes and their phenomic and genomic characterization uncovers novel biology.</title>
        <authorList>
            <person name="Wiegand S."/>
            <person name="Jogler M."/>
            <person name="Boedeker C."/>
            <person name="Pinto D."/>
            <person name="Vollmers J."/>
            <person name="Rivas-Marin E."/>
            <person name="Kohn T."/>
            <person name="Peeters S.H."/>
            <person name="Heuer A."/>
            <person name="Rast P."/>
            <person name="Oberbeckmann S."/>
            <person name="Bunk B."/>
            <person name="Jeske O."/>
            <person name="Meyerdierks A."/>
            <person name="Storesund J.E."/>
            <person name="Kallscheuer N."/>
            <person name="Luecker S."/>
            <person name="Lage O.M."/>
            <person name="Pohl T."/>
            <person name="Merkel B.J."/>
            <person name="Hornburger P."/>
            <person name="Mueller R.-W."/>
            <person name="Bruemmer F."/>
            <person name="Labrenz M."/>
            <person name="Spormann A.M."/>
            <person name="Op den Camp H."/>
            <person name="Overmann J."/>
            <person name="Amann R."/>
            <person name="Jetten M.S.M."/>
            <person name="Mascher T."/>
            <person name="Medema M.H."/>
            <person name="Devos D.P."/>
            <person name="Kaster A.-K."/>
            <person name="Ovreas L."/>
            <person name="Rohde M."/>
            <person name="Galperin M.Y."/>
            <person name="Jogler C."/>
        </authorList>
    </citation>
    <scope>NUCLEOTIDE SEQUENCE [LARGE SCALE GENOMIC DNA]</scope>
    <source>
        <strain evidence="2 3">Enr13</strain>
    </source>
</reference>
<evidence type="ECO:0000313" key="2">
    <source>
        <dbReference type="EMBL" id="QDV45816.1"/>
    </source>
</evidence>
<organism evidence="2 3">
    <name type="scientific">Stieleria neptunia</name>
    <dbReference type="NCBI Taxonomy" id="2527979"/>
    <lineage>
        <taxon>Bacteria</taxon>
        <taxon>Pseudomonadati</taxon>
        <taxon>Planctomycetota</taxon>
        <taxon>Planctomycetia</taxon>
        <taxon>Pirellulales</taxon>
        <taxon>Pirellulaceae</taxon>
        <taxon>Stieleria</taxon>
    </lineage>
</organism>
<keyword evidence="1" id="KW-0472">Membrane</keyword>
<feature type="transmembrane region" description="Helical" evidence="1">
    <location>
        <begin position="59"/>
        <end position="79"/>
    </location>
</feature>
<gene>
    <name evidence="2" type="ORF">Enr13x_57190</name>
</gene>
<evidence type="ECO:0000256" key="1">
    <source>
        <dbReference type="SAM" id="Phobius"/>
    </source>
</evidence>
<dbReference type="EMBL" id="CP037423">
    <property type="protein sequence ID" value="QDV45816.1"/>
    <property type="molecule type" value="Genomic_DNA"/>
</dbReference>
<keyword evidence="1" id="KW-1133">Transmembrane helix</keyword>
<accession>A0A518HY88</accession>
<name>A0A518HY88_9BACT</name>
<dbReference type="KEGG" id="snep:Enr13x_57190"/>
<dbReference type="AlphaFoldDB" id="A0A518HY88"/>
<sequence>MTRKSNPYRSPEEISVDVSVEPAAEPMSGLEVISQCSILFGALGLSCVYFVDRHELSDWLRFAIGAVSLVAVGLGIHGLRRSREN</sequence>
<feature type="transmembrane region" description="Helical" evidence="1">
    <location>
        <begin position="32"/>
        <end position="52"/>
    </location>
</feature>
<evidence type="ECO:0008006" key="4">
    <source>
        <dbReference type="Google" id="ProtNLM"/>
    </source>
</evidence>